<reference evidence="1 2" key="1">
    <citation type="submission" date="2021-08" db="EMBL/GenBank/DDBJ databases">
        <title>Draft Genome Sequence of Phanerochaete sordida strain YK-624.</title>
        <authorList>
            <person name="Mori T."/>
            <person name="Dohra H."/>
            <person name="Suzuki T."/>
            <person name="Kawagishi H."/>
            <person name="Hirai H."/>
        </authorList>
    </citation>
    <scope>NUCLEOTIDE SEQUENCE [LARGE SCALE GENOMIC DNA]</scope>
    <source>
        <strain evidence="1 2">YK-624</strain>
    </source>
</reference>
<dbReference type="SUPFAM" id="SSF52047">
    <property type="entry name" value="RNI-like"/>
    <property type="match status" value="1"/>
</dbReference>
<comment type="caution">
    <text evidence="1">The sequence shown here is derived from an EMBL/GenBank/DDBJ whole genome shotgun (WGS) entry which is preliminary data.</text>
</comment>
<evidence type="ECO:0000313" key="1">
    <source>
        <dbReference type="EMBL" id="GJE89165.1"/>
    </source>
</evidence>
<organism evidence="1 2">
    <name type="scientific">Phanerochaete sordida</name>
    <dbReference type="NCBI Taxonomy" id="48140"/>
    <lineage>
        <taxon>Eukaryota</taxon>
        <taxon>Fungi</taxon>
        <taxon>Dikarya</taxon>
        <taxon>Basidiomycota</taxon>
        <taxon>Agaricomycotina</taxon>
        <taxon>Agaricomycetes</taxon>
        <taxon>Polyporales</taxon>
        <taxon>Phanerochaetaceae</taxon>
        <taxon>Phanerochaete</taxon>
    </lineage>
</organism>
<evidence type="ECO:0008006" key="3">
    <source>
        <dbReference type="Google" id="ProtNLM"/>
    </source>
</evidence>
<dbReference type="AlphaFoldDB" id="A0A9P3G7D5"/>
<dbReference type="EMBL" id="BPQB01000011">
    <property type="protein sequence ID" value="GJE89165.1"/>
    <property type="molecule type" value="Genomic_DNA"/>
</dbReference>
<protein>
    <recommendedName>
        <fullName evidence="3">F-box domain-containing protein</fullName>
    </recommendedName>
</protein>
<dbReference type="InterPro" id="IPR032675">
    <property type="entry name" value="LRR_dom_sf"/>
</dbReference>
<sequence length="514" mass="58414">MHPALKISEILRIMLQISDDHIRRRTAAAVAMTCRTFYEPGSDALWGDMPSLRPLLRCLPTDAVEKSGFHPVVAREAGGAQWARFVKHAARVRTLKLTAVDFPQNERHMRVLLFMLSPEAPKVIPNLRTLEIALRESVSRAREGHGDVDIAYLPLLLGPRTQTLKLRTKKHIAHQVLVQAALACPELKNLELEGASQGYTTVLWHISSLEQIHFYESSSAELLHPLDIASMAYLPSLRQLSFPLPDRPRAILQDQNTASGMFPALETLEIRRITSIPAFSSIIKSISSSRMQKLQICIPDIGDFDDFHDVIRRFAKFPMLRCLSITGYAESRRDFPVQLFLAKLAALEELTISLDIWEVLPAHIPDLGRAWPRLRRLELLNDWDSPDPRTWPLDVLSGLGTHLPHLEHLRADMSAAIVPPLPAPGRAPRVRTLVVGRHSLRPKGDEWIMVRGYDEKWYNMARYISQACPNATMRCDESLPQNLSDRDRAQFMKFDWKPWKQLAQEVGKLRRNAV</sequence>
<dbReference type="Gene3D" id="3.80.10.10">
    <property type="entry name" value="Ribonuclease Inhibitor"/>
    <property type="match status" value="1"/>
</dbReference>
<dbReference type="Proteomes" id="UP000703269">
    <property type="component" value="Unassembled WGS sequence"/>
</dbReference>
<proteinExistence type="predicted"/>
<accession>A0A9P3G7D5</accession>
<evidence type="ECO:0000313" key="2">
    <source>
        <dbReference type="Proteomes" id="UP000703269"/>
    </source>
</evidence>
<gene>
    <name evidence="1" type="ORF">PsYK624_052600</name>
</gene>
<dbReference type="OrthoDB" id="3222238at2759"/>
<name>A0A9P3G7D5_9APHY</name>
<keyword evidence="2" id="KW-1185">Reference proteome</keyword>